<keyword evidence="2 5" id="KW-0812">Transmembrane</keyword>
<dbReference type="AlphaFoldDB" id="A0AA39HM83"/>
<feature type="transmembrane region" description="Helical" evidence="5">
    <location>
        <begin position="61"/>
        <end position="84"/>
    </location>
</feature>
<reference evidence="7" key="1">
    <citation type="submission" date="2023-06" db="EMBL/GenBank/DDBJ databases">
        <title>Genomic analysis of the entomopathogenic nematode Steinernema hermaphroditum.</title>
        <authorList>
            <person name="Schwarz E.M."/>
            <person name="Heppert J.K."/>
            <person name="Baniya A."/>
            <person name="Schwartz H.T."/>
            <person name="Tan C.-H."/>
            <person name="Antoshechkin I."/>
            <person name="Sternberg P.W."/>
            <person name="Goodrich-Blair H."/>
            <person name="Dillman A.R."/>
        </authorList>
    </citation>
    <scope>NUCLEOTIDE SEQUENCE</scope>
    <source>
        <strain evidence="7">PS9179</strain>
        <tissue evidence="7">Whole animal</tissue>
    </source>
</reference>
<dbReference type="EMBL" id="JAUCMV010000003">
    <property type="protein sequence ID" value="KAK0407955.1"/>
    <property type="molecule type" value="Genomic_DNA"/>
</dbReference>
<feature type="transmembrane region" description="Helical" evidence="5">
    <location>
        <begin position="137"/>
        <end position="158"/>
    </location>
</feature>
<comment type="subcellular location">
    <subcellularLocation>
        <location evidence="1">Membrane</location>
    </subcellularLocation>
</comment>
<name>A0AA39HM83_9BILA</name>
<dbReference type="PROSITE" id="PS50262">
    <property type="entry name" value="G_PROTEIN_RECEP_F1_2"/>
    <property type="match status" value="1"/>
</dbReference>
<gene>
    <name evidence="7" type="ORF">QR680_003695</name>
</gene>
<keyword evidence="3 5" id="KW-1133">Transmembrane helix</keyword>
<evidence type="ECO:0000259" key="6">
    <source>
        <dbReference type="PROSITE" id="PS50262"/>
    </source>
</evidence>
<keyword evidence="8" id="KW-1185">Reference proteome</keyword>
<evidence type="ECO:0000256" key="2">
    <source>
        <dbReference type="ARBA" id="ARBA00022692"/>
    </source>
</evidence>
<feature type="transmembrane region" description="Helical" evidence="5">
    <location>
        <begin position="228"/>
        <end position="249"/>
    </location>
</feature>
<feature type="transmembrane region" description="Helical" evidence="5">
    <location>
        <begin position="261"/>
        <end position="285"/>
    </location>
</feature>
<accession>A0AA39HM83</accession>
<dbReference type="InterPro" id="IPR019425">
    <property type="entry name" value="7TM_GPCR_serpentine_rcpt_Srt"/>
</dbReference>
<dbReference type="SUPFAM" id="SSF81321">
    <property type="entry name" value="Family A G protein-coupled receptor-like"/>
    <property type="match status" value="1"/>
</dbReference>
<feature type="transmembrane region" description="Helical" evidence="5">
    <location>
        <begin position="28"/>
        <end position="49"/>
    </location>
</feature>
<dbReference type="Pfam" id="PF10321">
    <property type="entry name" value="7TM_GPCR_Srt"/>
    <property type="match status" value="1"/>
</dbReference>
<evidence type="ECO:0000256" key="1">
    <source>
        <dbReference type="ARBA" id="ARBA00004370"/>
    </source>
</evidence>
<feature type="transmembrane region" description="Helical" evidence="5">
    <location>
        <begin position="188"/>
        <end position="208"/>
    </location>
</feature>
<dbReference type="PANTHER" id="PTHR22718:SF11">
    <property type="entry name" value="7TM GPCR SERPENTINE RECEPTOR CLASS X (SRX) DOMAIN-CONTAINING PROTEIN"/>
    <property type="match status" value="1"/>
</dbReference>
<feature type="domain" description="G-protein coupled receptors family 1 profile" evidence="6">
    <location>
        <begin position="40"/>
        <end position="305"/>
    </location>
</feature>
<dbReference type="PANTHER" id="PTHR22718">
    <property type="entry name" value="SERPENTINE RECEPTOR, CLASS X"/>
    <property type="match status" value="1"/>
</dbReference>
<evidence type="ECO:0000256" key="4">
    <source>
        <dbReference type="ARBA" id="ARBA00023136"/>
    </source>
</evidence>
<sequence length="305" mass="34846">MWITHKATQHGVFQNKDMRTVTTTIVGIFYFSLASFLFVLNGVLLMTLLTNKEFKSSTYRVIINMNIACMMLLSVFVVGGVMTVAQTTFNYYLDRILGALVIASWLLYVSLTLALAVDRLITFVCPRSSKFSIATTILTILSWILWFVVLIVLSLPGYRVSYDGGNMFYYWNYTDEPGAQIFLNCEPYYDISVIVMVLFIYMAVFSHLRKMGHMSGNQSSSFKAEMRIFVVAFISFTYETLCVILWFWIPESLGKLEATNIAMNTAWIVEGGMFVTLTLIISTNLRRSVIRTMRKKNKVFVVSHT</sequence>
<evidence type="ECO:0000313" key="7">
    <source>
        <dbReference type="EMBL" id="KAK0407955.1"/>
    </source>
</evidence>
<dbReference type="InterPro" id="IPR017452">
    <property type="entry name" value="GPCR_Rhodpsn_7TM"/>
</dbReference>
<evidence type="ECO:0000256" key="5">
    <source>
        <dbReference type="SAM" id="Phobius"/>
    </source>
</evidence>
<dbReference type="Proteomes" id="UP001175271">
    <property type="component" value="Unassembled WGS sequence"/>
</dbReference>
<evidence type="ECO:0000313" key="8">
    <source>
        <dbReference type="Proteomes" id="UP001175271"/>
    </source>
</evidence>
<protein>
    <recommendedName>
        <fullName evidence="6">G-protein coupled receptors family 1 profile domain-containing protein</fullName>
    </recommendedName>
</protein>
<dbReference type="Gene3D" id="1.20.1070.10">
    <property type="entry name" value="Rhodopsin 7-helix transmembrane proteins"/>
    <property type="match status" value="1"/>
</dbReference>
<keyword evidence="4 5" id="KW-0472">Membrane</keyword>
<dbReference type="CDD" id="cd00637">
    <property type="entry name" value="7tm_classA_rhodopsin-like"/>
    <property type="match status" value="1"/>
</dbReference>
<feature type="transmembrane region" description="Helical" evidence="5">
    <location>
        <begin position="96"/>
        <end position="117"/>
    </location>
</feature>
<comment type="caution">
    <text evidence="7">The sequence shown here is derived from an EMBL/GenBank/DDBJ whole genome shotgun (WGS) entry which is preliminary data.</text>
</comment>
<evidence type="ECO:0000256" key="3">
    <source>
        <dbReference type="ARBA" id="ARBA00022989"/>
    </source>
</evidence>
<proteinExistence type="predicted"/>
<organism evidence="7 8">
    <name type="scientific">Steinernema hermaphroditum</name>
    <dbReference type="NCBI Taxonomy" id="289476"/>
    <lineage>
        <taxon>Eukaryota</taxon>
        <taxon>Metazoa</taxon>
        <taxon>Ecdysozoa</taxon>
        <taxon>Nematoda</taxon>
        <taxon>Chromadorea</taxon>
        <taxon>Rhabditida</taxon>
        <taxon>Tylenchina</taxon>
        <taxon>Panagrolaimomorpha</taxon>
        <taxon>Strongyloidoidea</taxon>
        <taxon>Steinernematidae</taxon>
        <taxon>Steinernema</taxon>
    </lineage>
</organism>
<dbReference type="GO" id="GO:0016020">
    <property type="term" value="C:membrane"/>
    <property type="evidence" value="ECO:0007669"/>
    <property type="project" value="UniProtKB-SubCell"/>
</dbReference>